<proteinExistence type="predicted"/>
<dbReference type="PANTHER" id="PTHR30547">
    <property type="entry name" value="UNCHARACTERIZED PROTEIN YHCG-RELATED"/>
    <property type="match status" value="1"/>
</dbReference>
<dbReference type="KEGG" id="ske:Sked_34770"/>
<keyword evidence="4" id="KW-1185">Reference proteome</keyword>
<organism evidence="3 4">
    <name type="scientific">Sanguibacter keddieii (strain ATCC 51767 / DSM 10542 / NCFB 3025 / ST-74)</name>
    <dbReference type="NCBI Taxonomy" id="446469"/>
    <lineage>
        <taxon>Bacteria</taxon>
        <taxon>Bacillati</taxon>
        <taxon>Actinomycetota</taxon>
        <taxon>Actinomycetes</taxon>
        <taxon>Micrococcales</taxon>
        <taxon>Sanguibacteraceae</taxon>
        <taxon>Sanguibacter</taxon>
    </lineage>
</organism>
<dbReference type="InterPro" id="IPR009362">
    <property type="entry name" value="YhcG_C"/>
</dbReference>
<accession>D1BES9</accession>
<dbReference type="Proteomes" id="UP000000322">
    <property type="component" value="Chromosome"/>
</dbReference>
<dbReference type="PANTHER" id="PTHR30547:SF0">
    <property type="entry name" value="BLR8175 PROTEIN"/>
    <property type="match status" value="1"/>
</dbReference>
<evidence type="ECO:0000259" key="2">
    <source>
        <dbReference type="Pfam" id="PF17761"/>
    </source>
</evidence>
<feature type="domain" description="YhcG N-terminal" evidence="2">
    <location>
        <begin position="22"/>
        <end position="153"/>
    </location>
</feature>
<sequence length="353" mass="39141">MVTDHDESALQMAGYGEVLARLKDQVRQTQFRAARAANTEVVRLYWSIGREILDRQTVDGWGSRVVSRLATDLRREFPEQRGWSRTNLLYMRKVAEVWTEEAEIVQQAVGRLPWGHITVLLDRLDTRDDRDWYAARAADEGWSRAVLEHKIVAGLRAAVGSAPSNFDTALDGTDSDLARQLVKDPYVFEHLSMVTTRRERDVEQALMDRLQDTLMELGRGMSLVGRQFRLPLGDGDEFVIDLLLFHVEQLRYVVVELKVGPSTPAHLGQLGAYVAAVDGELRRPEIHAPTVGILLCTGKKGAAVTYALASTAAPVAVADYQGLPADARAALPSAVELQAVVDEELERGDGDQT</sequence>
<reference evidence="3 4" key="1">
    <citation type="journal article" date="2009" name="Stand. Genomic Sci.">
        <title>Complete genome sequence of Sanguibacter keddieii type strain (ST-74).</title>
        <authorList>
            <person name="Ivanova N."/>
            <person name="Sikorski J."/>
            <person name="Sims D."/>
            <person name="Brettin T."/>
            <person name="Detter J.C."/>
            <person name="Han C."/>
            <person name="Lapidus A."/>
            <person name="Copeland A."/>
            <person name="Glavina Del Rio T."/>
            <person name="Nolan M."/>
            <person name="Chen F."/>
            <person name="Lucas S."/>
            <person name="Tice H."/>
            <person name="Cheng J.F."/>
            <person name="Bruce D."/>
            <person name="Goodwin L."/>
            <person name="Pitluck S."/>
            <person name="Pati A."/>
            <person name="Mavromatis K."/>
            <person name="Chen A."/>
            <person name="Palaniappan K."/>
            <person name="D'haeseleer P."/>
            <person name="Chain P."/>
            <person name="Bristow J."/>
            <person name="Eisen J.A."/>
            <person name="Markowitz V."/>
            <person name="Hugenholtz P."/>
            <person name="Goker M."/>
            <person name="Pukall R."/>
            <person name="Klenk H.P."/>
            <person name="Kyrpides N.C."/>
        </authorList>
    </citation>
    <scope>NUCLEOTIDE SEQUENCE [LARGE SCALE GENOMIC DNA]</scope>
    <source>
        <strain evidence="4">ATCC 51767 / DSM 10542 / NCFB 3025 / ST-74</strain>
    </source>
</reference>
<gene>
    <name evidence="3" type="ordered locus">Sked_34770</name>
</gene>
<evidence type="ECO:0000313" key="4">
    <source>
        <dbReference type="Proteomes" id="UP000000322"/>
    </source>
</evidence>
<dbReference type="InterPro" id="IPR041527">
    <property type="entry name" value="YhcG_N"/>
</dbReference>
<dbReference type="eggNOG" id="COG4804">
    <property type="taxonomic scope" value="Bacteria"/>
</dbReference>
<dbReference type="STRING" id="446469.Sked_34770"/>
<dbReference type="Gene3D" id="3.40.1350.10">
    <property type="match status" value="1"/>
</dbReference>
<protein>
    <submittedName>
        <fullName evidence="3">Uncharacterized conserved protein</fullName>
    </submittedName>
</protein>
<dbReference type="InterPro" id="IPR053148">
    <property type="entry name" value="PD-DEXK-like_domain"/>
</dbReference>
<dbReference type="GO" id="GO:0003676">
    <property type="term" value="F:nucleic acid binding"/>
    <property type="evidence" value="ECO:0007669"/>
    <property type="project" value="InterPro"/>
</dbReference>
<dbReference type="AlphaFoldDB" id="D1BES9"/>
<dbReference type="EMBL" id="CP001819">
    <property type="protein sequence ID" value="ACZ23365.1"/>
    <property type="molecule type" value="Genomic_DNA"/>
</dbReference>
<dbReference type="InterPro" id="IPR011856">
    <property type="entry name" value="tRNA_endonuc-like_dom_sf"/>
</dbReference>
<dbReference type="HOGENOM" id="CLU_046640_0_1_11"/>
<evidence type="ECO:0000259" key="1">
    <source>
        <dbReference type="Pfam" id="PF06250"/>
    </source>
</evidence>
<dbReference type="Pfam" id="PF06250">
    <property type="entry name" value="YhcG_C"/>
    <property type="match status" value="1"/>
</dbReference>
<name>D1BES9_SANKS</name>
<evidence type="ECO:0000313" key="3">
    <source>
        <dbReference type="EMBL" id="ACZ23365.1"/>
    </source>
</evidence>
<dbReference type="Pfam" id="PF17761">
    <property type="entry name" value="DUF1016_N"/>
    <property type="match status" value="1"/>
</dbReference>
<feature type="domain" description="YhcG PDDEXK nuclease" evidence="1">
    <location>
        <begin position="180"/>
        <end position="325"/>
    </location>
</feature>